<keyword evidence="10" id="KW-1185">Reference proteome</keyword>
<sequence length="278" mass="31850">MSFEYLGKNYIPACYVKFLESSGARAVPIFNNLTEVETKKLFESINGAVFPGGIVNVSTSGYANISRTILKLAKKTFDEGGYFPIIGMCLGHQILATLVNGPTDIRIRTDSLNMIAPLNLPKNYRDSKLFRSLSKDLMKTFNKTLITTHAHELGLPLELFRENKTLDQFYKVITTNVDRNGVEFVSTMEAKKYPFYSMQWHPEKPPFEWNPEKVIPHFSASTELSQYISNFFVNEARFSKHKFASRKEERAALIYNHNPTYIAGINEHSIFEQVYLFD</sequence>
<feature type="active site" description="Proton donor" evidence="6">
    <location>
        <position position="201"/>
    </location>
</feature>
<accession>A0A6S7G6Y5</accession>
<dbReference type="PANTHER" id="PTHR11315:SF0">
    <property type="entry name" value="FOLATE GAMMA-GLUTAMYL HYDROLASE"/>
    <property type="match status" value="1"/>
</dbReference>
<dbReference type="InterPro" id="IPR029062">
    <property type="entry name" value="Class_I_gatase-like"/>
</dbReference>
<proteinExistence type="inferred from homology"/>
<organism evidence="9 10">
    <name type="scientific">Paramuricea clavata</name>
    <name type="common">Red gorgonian</name>
    <name type="synonym">Violescent sea-whip</name>
    <dbReference type="NCBI Taxonomy" id="317549"/>
    <lineage>
        <taxon>Eukaryota</taxon>
        <taxon>Metazoa</taxon>
        <taxon>Cnidaria</taxon>
        <taxon>Anthozoa</taxon>
        <taxon>Octocorallia</taxon>
        <taxon>Malacalcyonacea</taxon>
        <taxon>Plexauridae</taxon>
        <taxon>Paramuricea</taxon>
    </lineage>
</organism>
<dbReference type="GO" id="GO:0046900">
    <property type="term" value="P:tetrahydrofolylpolyglutamate metabolic process"/>
    <property type="evidence" value="ECO:0007669"/>
    <property type="project" value="TreeGrafter"/>
</dbReference>
<keyword evidence="4" id="KW-0732">Signal</keyword>
<name>A0A6S7G6Y5_PARCT</name>
<evidence type="ECO:0000256" key="2">
    <source>
        <dbReference type="ARBA" id="ARBA00011083"/>
    </source>
</evidence>
<comment type="similarity">
    <text evidence="2">Belongs to the peptidase C26 family.</text>
</comment>
<dbReference type="EMBL" id="CACRXK020001418">
    <property type="protein sequence ID" value="CAB3989004.1"/>
    <property type="molecule type" value="Genomic_DNA"/>
</dbReference>
<evidence type="ECO:0000256" key="3">
    <source>
        <dbReference type="ARBA" id="ARBA00022525"/>
    </source>
</evidence>
<keyword evidence="3" id="KW-0964">Secreted</keyword>
<evidence type="ECO:0000256" key="6">
    <source>
        <dbReference type="PIRSR" id="PIRSR615527-1"/>
    </source>
</evidence>
<dbReference type="SUPFAM" id="SSF52317">
    <property type="entry name" value="Class I glutamine amidotransferase-like"/>
    <property type="match status" value="1"/>
</dbReference>
<evidence type="ECO:0000256" key="1">
    <source>
        <dbReference type="ARBA" id="ARBA00004239"/>
    </source>
</evidence>
<dbReference type="OrthoDB" id="64220at2759"/>
<dbReference type="Proteomes" id="UP001152795">
    <property type="component" value="Unassembled WGS sequence"/>
</dbReference>
<dbReference type="InterPro" id="IPR017926">
    <property type="entry name" value="GATASE"/>
</dbReference>
<feature type="domain" description="Glutamine amidotransferase" evidence="8">
    <location>
        <begin position="27"/>
        <end position="208"/>
    </location>
</feature>
<dbReference type="GO" id="GO:0005576">
    <property type="term" value="C:extracellular region"/>
    <property type="evidence" value="ECO:0007669"/>
    <property type="project" value="UniProtKB-SubCell"/>
</dbReference>
<dbReference type="PROSITE" id="PS51273">
    <property type="entry name" value="GATASE_TYPE_1"/>
    <property type="match status" value="1"/>
</dbReference>
<protein>
    <recommendedName>
        <fullName evidence="7">folate gamma-glutamyl hydrolase</fullName>
        <ecNumber evidence="7">3.4.19.9</ecNumber>
    </recommendedName>
</protein>
<comment type="catalytic activity">
    <reaction evidence="7">
        <text>(6S)-5,6,7,8-tetrahydrofolyl-(gamma-L-Glu)(n) + (n-1) H2O = (6S)-5,6,7,8-tetrahydrofolate + (n-1) L-glutamate</text>
        <dbReference type="Rhea" id="RHEA:56784"/>
        <dbReference type="Rhea" id="RHEA-COMP:14738"/>
        <dbReference type="ChEBI" id="CHEBI:15377"/>
        <dbReference type="ChEBI" id="CHEBI:29985"/>
        <dbReference type="ChEBI" id="CHEBI:57453"/>
        <dbReference type="ChEBI" id="CHEBI:141005"/>
        <dbReference type="EC" id="3.4.19.9"/>
    </reaction>
</comment>
<comment type="subcellular location">
    <subcellularLocation>
        <location evidence="1">Secreted</location>
        <location evidence="1">Extracellular space</location>
    </subcellularLocation>
</comment>
<evidence type="ECO:0000256" key="5">
    <source>
        <dbReference type="ARBA" id="ARBA00022801"/>
    </source>
</evidence>
<keyword evidence="5 7" id="KW-0378">Hydrolase</keyword>
<evidence type="ECO:0000313" key="9">
    <source>
        <dbReference type="EMBL" id="CAB3989004.1"/>
    </source>
</evidence>
<dbReference type="GO" id="GO:0034722">
    <property type="term" value="F:gamma-glutamyl-peptidase activity"/>
    <property type="evidence" value="ECO:0007669"/>
    <property type="project" value="UniProtKB-UniRule"/>
</dbReference>
<dbReference type="PROSITE" id="PS51275">
    <property type="entry name" value="PEPTIDASE_C26_GGH"/>
    <property type="match status" value="1"/>
</dbReference>
<dbReference type="InterPro" id="IPR015527">
    <property type="entry name" value="Pept_C26_g-glut_hydrolase"/>
</dbReference>
<evidence type="ECO:0000313" key="10">
    <source>
        <dbReference type="Proteomes" id="UP001152795"/>
    </source>
</evidence>
<dbReference type="FunFam" id="3.40.50.880:FF:000024">
    <property type="entry name" value="Folate gamma-glutamyl hydrolase"/>
    <property type="match status" value="1"/>
</dbReference>
<evidence type="ECO:0000259" key="8">
    <source>
        <dbReference type="Pfam" id="PF00117"/>
    </source>
</evidence>
<reference evidence="9" key="1">
    <citation type="submission" date="2020-04" db="EMBL/GenBank/DDBJ databases">
        <authorList>
            <person name="Alioto T."/>
            <person name="Alioto T."/>
            <person name="Gomez Garrido J."/>
        </authorList>
    </citation>
    <scope>NUCLEOTIDE SEQUENCE</scope>
    <source>
        <strain evidence="9">A484AB</strain>
    </source>
</reference>
<dbReference type="Pfam" id="PF00117">
    <property type="entry name" value="GATase"/>
    <property type="match status" value="1"/>
</dbReference>
<evidence type="ECO:0000256" key="4">
    <source>
        <dbReference type="ARBA" id="ARBA00022729"/>
    </source>
</evidence>
<feature type="active site" evidence="7">
    <location>
        <position position="201"/>
    </location>
</feature>
<dbReference type="Gene3D" id="3.40.50.880">
    <property type="match status" value="1"/>
</dbReference>
<dbReference type="PANTHER" id="PTHR11315">
    <property type="entry name" value="PROTEASE FAMILY C26 GAMMA-GLUTAMYL HYDROLASE"/>
    <property type="match status" value="1"/>
</dbReference>
<feature type="active site" description="Nucleophile" evidence="6 7">
    <location>
        <position position="89"/>
    </location>
</feature>
<gene>
    <name evidence="9" type="ORF">PACLA_8A043411</name>
</gene>
<dbReference type="EC" id="3.4.19.9" evidence="7"/>
<dbReference type="AlphaFoldDB" id="A0A6S7G6Y5"/>
<comment type="caution">
    <text evidence="9">The sequence shown here is derived from an EMBL/GenBank/DDBJ whole genome shotgun (WGS) entry which is preliminary data.</text>
</comment>
<dbReference type="GO" id="GO:0005773">
    <property type="term" value="C:vacuole"/>
    <property type="evidence" value="ECO:0007669"/>
    <property type="project" value="TreeGrafter"/>
</dbReference>
<evidence type="ECO:0000256" key="7">
    <source>
        <dbReference type="PROSITE-ProRule" id="PRU00607"/>
    </source>
</evidence>